<evidence type="ECO:0008006" key="3">
    <source>
        <dbReference type="Google" id="ProtNLM"/>
    </source>
</evidence>
<name>A0A434A5Y1_9FLAO</name>
<keyword evidence="2" id="KW-1185">Reference proteome</keyword>
<protein>
    <recommendedName>
        <fullName evidence="3">VCBS repeat-containing protein</fullName>
    </recommendedName>
</protein>
<evidence type="ECO:0000313" key="1">
    <source>
        <dbReference type="EMBL" id="RUT69800.1"/>
    </source>
</evidence>
<accession>A0A434A5Y1</accession>
<organism evidence="1 2">
    <name type="scientific">Flavobacterium cupreum</name>
    <dbReference type="NCBI Taxonomy" id="2133766"/>
    <lineage>
        <taxon>Bacteria</taxon>
        <taxon>Pseudomonadati</taxon>
        <taxon>Bacteroidota</taxon>
        <taxon>Flavobacteriia</taxon>
        <taxon>Flavobacteriales</taxon>
        <taxon>Flavobacteriaceae</taxon>
        <taxon>Flavobacterium</taxon>
    </lineage>
</organism>
<dbReference type="NCBIfam" id="NF047539">
    <property type="entry name" value="XAC2610_fam"/>
    <property type="match status" value="1"/>
</dbReference>
<proteinExistence type="predicted"/>
<dbReference type="OrthoDB" id="8431028at2"/>
<reference evidence="2" key="1">
    <citation type="journal article" date="2019" name="Syst. Appl. Microbiol.">
        <title>Flavobacterium circumlabens sp. nov. and Flavobacterium cupreum sp. nov., two psychrotrophic species isolated from Antarctic environmental samples.</title>
        <authorList>
            <person name="Kralova S."/>
            <person name="Busse H.-J."/>
            <person name="Svec P."/>
            <person name="Maslanova I."/>
            <person name="Stankova E."/>
            <person name="Bartak M."/>
            <person name="Sedlacek I."/>
        </authorList>
    </citation>
    <scope>NUCLEOTIDE SEQUENCE [LARGE SCALE GENOMIC DNA]</scope>
    <source>
        <strain evidence="2">CCM 8825</strain>
    </source>
</reference>
<evidence type="ECO:0000313" key="2">
    <source>
        <dbReference type="Proteomes" id="UP000288102"/>
    </source>
</evidence>
<dbReference type="InterPro" id="IPR058087">
    <property type="entry name" value="XAC2610_dom"/>
</dbReference>
<dbReference type="RefSeq" id="WP_127339040.1">
    <property type="nucleotide sequence ID" value="NZ_QWDM01000008.1"/>
</dbReference>
<dbReference type="EMBL" id="QWDM01000008">
    <property type="protein sequence ID" value="RUT69800.1"/>
    <property type="molecule type" value="Genomic_DNA"/>
</dbReference>
<gene>
    <name evidence="1" type="ORF">D0817_14380</name>
</gene>
<comment type="caution">
    <text evidence="1">The sequence shown here is derived from an EMBL/GenBank/DDBJ whole genome shotgun (WGS) entry which is preliminary data.</text>
</comment>
<sequence length="166" mass="19496">MRVFYLSLVTFFSLHCYSQKNIEFSQKDKTQLKIKVRNDFEKLEITNSKNKQTQIIDHLGTSITGKETHFVTEDYNFDGYKDFAAYRTDDGMGVYTIYQIFIYNPVNRLFSELKIPANSSPECDEFCDVQINKKTKTLQSSCRGGARWHTDSWKFDKNKNLILLKK</sequence>
<dbReference type="Proteomes" id="UP000288102">
    <property type="component" value="Unassembled WGS sequence"/>
</dbReference>
<dbReference type="AlphaFoldDB" id="A0A434A5Y1"/>